<dbReference type="EMBL" id="CP042304">
    <property type="protein sequence ID" value="QDZ13203.1"/>
    <property type="molecule type" value="Genomic_DNA"/>
</dbReference>
<proteinExistence type="predicted"/>
<accession>A0A5B8LYI6</accession>
<keyword evidence="2" id="KW-1185">Reference proteome</keyword>
<dbReference type="KEGG" id="dea:FPZ08_06345"/>
<dbReference type="Proteomes" id="UP000315364">
    <property type="component" value="Chromosome"/>
</dbReference>
<evidence type="ECO:0000313" key="1">
    <source>
        <dbReference type="EMBL" id="QDZ13203.1"/>
    </source>
</evidence>
<evidence type="ECO:0008006" key="3">
    <source>
        <dbReference type="Google" id="ProtNLM"/>
    </source>
</evidence>
<name>A0A5B8LYI6_9HYPH</name>
<dbReference type="AlphaFoldDB" id="A0A5B8LYI6"/>
<sequence length="260" mass="28158">MTVPQVTLSNGDKTVVFQGMSHVGSELFYKSVVYDLEQALVDGYVLYYEGVIGSPEGDAWFSRTLAGGGDLNTSYQMISSLCGLKFQLDYFGLLASDMAARPDRHINADVTTADMMHEYDRLMQSDPAFAAAEQPASTTAETATEAPESGAGLTGIIGWLQNGSPELRSIAGTVCRGFMTATLNADAVPDQMDKVILDFRNRALAERIGKDSHELIYITYGAGHFPGLLADLQAADPAWEVQSLKWMRTIAAPEELDGKL</sequence>
<gene>
    <name evidence="1" type="ORF">FPZ08_06345</name>
</gene>
<dbReference type="OrthoDB" id="7061937at2"/>
<protein>
    <recommendedName>
        <fullName evidence="3">TraB/GumN family protein</fullName>
    </recommendedName>
</protein>
<evidence type="ECO:0000313" key="2">
    <source>
        <dbReference type="Proteomes" id="UP000315364"/>
    </source>
</evidence>
<reference evidence="1 2" key="1">
    <citation type="submission" date="2019-07" db="EMBL/GenBank/DDBJ databases">
        <title>Full genome sequence of Devosia sp. Gsoil 520.</title>
        <authorList>
            <person name="Im W.-T."/>
        </authorList>
    </citation>
    <scope>NUCLEOTIDE SEQUENCE [LARGE SCALE GENOMIC DNA]</scope>
    <source>
        <strain evidence="1 2">Gsoil 520</strain>
    </source>
</reference>
<organism evidence="1 2">
    <name type="scientific">Devosia ginsengisoli</name>
    <dbReference type="NCBI Taxonomy" id="400770"/>
    <lineage>
        <taxon>Bacteria</taxon>
        <taxon>Pseudomonadati</taxon>
        <taxon>Pseudomonadota</taxon>
        <taxon>Alphaproteobacteria</taxon>
        <taxon>Hyphomicrobiales</taxon>
        <taxon>Devosiaceae</taxon>
        <taxon>Devosia</taxon>
    </lineage>
</organism>